<accession>A0A0D2RMQ7</accession>
<feature type="chain" id="PRO_5002251142" evidence="2">
    <location>
        <begin position="28"/>
        <end position="69"/>
    </location>
</feature>
<organism evidence="3 4">
    <name type="scientific">Gossypium raimondii</name>
    <name type="common">Peruvian cotton</name>
    <name type="synonym">Gossypium klotzschianum subsp. raimondii</name>
    <dbReference type="NCBI Taxonomy" id="29730"/>
    <lineage>
        <taxon>Eukaryota</taxon>
        <taxon>Viridiplantae</taxon>
        <taxon>Streptophyta</taxon>
        <taxon>Embryophyta</taxon>
        <taxon>Tracheophyta</taxon>
        <taxon>Spermatophyta</taxon>
        <taxon>Magnoliopsida</taxon>
        <taxon>eudicotyledons</taxon>
        <taxon>Gunneridae</taxon>
        <taxon>Pentapetalae</taxon>
        <taxon>rosids</taxon>
        <taxon>malvids</taxon>
        <taxon>Malvales</taxon>
        <taxon>Malvaceae</taxon>
        <taxon>Malvoideae</taxon>
        <taxon>Gossypium</taxon>
    </lineage>
</organism>
<feature type="region of interest" description="Disordered" evidence="1">
    <location>
        <begin position="42"/>
        <end position="69"/>
    </location>
</feature>
<dbReference type="Proteomes" id="UP000032304">
    <property type="component" value="Chromosome 11"/>
</dbReference>
<evidence type="ECO:0000256" key="1">
    <source>
        <dbReference type="SAM" id="MobiDB-lite"/>
    </source>
</evidence>
<protein>
    <submittedName>
        <fullName evidence="3">Uncharacterized protein</fullName>
    </submittedName>
</protein>
<keyword evidence="2" id="KW-0732">Signal</keyword>
<evidence type="ECO:0000313" key="4">
    <source>
        <dbReference type="Proteomes" id="UP000032304"/>
    </source>
</evidence>
<gene>
    <name evidence="3" type="ORF">B456_011G149100</name>
</gene>
<reference evidence="3 4" key="1">
    <citation type="journal article" date="2012" name="Nature">
        <title>Repeated polyploidization of Gossypium genomes and the evolution of spinnable cotton fibres.</title>
        <authorList>
            <person name="Paterson A.H."/>
            <person name="Wendel J.F."/>
            <person name="Gundlach H."/>
            <person name="Guo H."/>
            <person name="Jenkins J."/>
            <person name="Jin D."/>
            <person name="Llewellyn D."/>
            <person name="Showmaker K.C."/>
            <person name="Shu S."/>
            <person name="Udall J."/>
            <person name="Yoo M.J."/>
            <person name="Byers R."/>
            <person name="Chen W."/>
            <person name="Doron-Faigenboim A."/>
            <person name="Duke M.V."/>
            <person name="Gong L."/>
            <person name="Grimwood J."/>
            <person name="Grover C."/>
            <person name="Grupp K."/>
            <person name="Hu G."/>
            <person name="Lee T.H."/>
            <person name="Li J."/>
            <person name="Lin L."/>
            <person name="Liu T."/>
            <person name="Marler B.S."/>
            <person name="Page J.T."/>
            <person name="Roberts A.W."/>
            <person name="Romanel E."/>
            <person name="Sanders W.S."/>
            <person name="Szadkowski E."/>
            <person name="Tan X."/>
            <person name="Tang H."/>
            <person name="Xu C."/>
            <person name="Wang J."/>
            <person name="Wang Z."/>
            <person name="Zhang D."/>
            <person name="Zhang L."/>
            <person name="Ashrafi H."/>
            <person name="Bedon F."/>
            <person name="Bowers J.E."/>
            <person name="Brubaker C.L."/>
            <person name="Chee P.W."/>
            <person name="Das S."/>
            <person name="Gingle A.R."/>
            <person name="Haigler C.H."/>
            <person name="Harker D."/>
            <person name="Hoffmann L.V."/>
            <person name="Hovav R."/>
            <person name="Jones D.C."/>
            <person name="Lemke C."/>
            <person name="Mansoor S."/>
            <person name="ur Rahman M."/>
            <person name="Rainville L.N."/>
            <person name="Rambani A."/>
            <person name="Reddy U.K."/>
            <person name="Rong J.K."/>
            <person name="Saranga Y."/>
            <person name="Scheffler B.E."/>
            <person name="Scheffler J.A."/>
            <person name="Stelly D.M."/>
            <person name="Triplett B.A."/>
            <person name="Van Deynze A."/>
            <person name="Vaslin M.F."/>
            <person name="Waghmare V.N."/>
            <person name="Walford S.A."/>
            <person name="Wright R.J."/>
            <person name="Zaki E.A."/>
            <person name="Zhang T."/>
            <person name="Dennis E.S."/>
            <person name="Mayer K.F."/>
            <person name="Peterson D.G."/>
            <person name="Rokhsar D.S."/>
            <person name="Wang X."/>
            <person name="Schmutz J."/>
        </authorList>
    </citation>
    <scope>NUCLEOTIDE SEQUENCE [LARGE SCALE GENOMIC DNA]</scope>
</reference>
<keyword evidence="4" id="KW-1185">Reference proteome</keyword>
<dbReference type="EMBL" id="CM001750">
    <property type="protein sequence ID" value="KJB71942.1"/>
    <property type="molecule type" value="Genomic_DNA"/>
</dbReference>
<evidence type="ECO:0000256" key="2">
    <source>
        <dbReference type="SAM" id="SignalP"/>
    </source>
</evidence>
<name>A0A0D2RMQ7_GOSRA</name>
<sequence>MAYKISLMLCILLILLSFSLLFPPSTTNTPVTVKKRREVVHRNLGGGKPTPCPEHDPACHAGGGNPPVN</sequence>
<dbReference type="OMA" id="CPEHDPA"/>
<dbReference type="AlphaFoldDB" id="A0A0D2RMQ7"/>
<feature type="signal peptide" evidence="2">
    <location>
        <begin position="1"/>
        <end position="27"/>
    </location>
</feature>
<dbReference type="Gramene" id="KJB71942">
    <property type="protein sequence ID" value="KJB71942"/>
    <property type="gene ID" value="B456_011G149100"/>
</dbReference>
<evidence type="ECO:0000313" key="3">
    <source>
        <dbReference type="EMBL" id="KJB71942.1"/>
    </source>
</evidence>
<proteinExistence type="predicted"/>